<dbReference type="AlphaFoldDB" id="A0A1S2ZZ05"/>
<keyword evidence="5" id="KW-0964">Secreted</keyword>
<keyword evidence="13" id="KW-1185">Reference proteome</keyword>
<evidence type="ECO:0000256" key="9">
    <source>
        <dbReference type="PIRSR" id="PIRSR036899-50"/>
    </source>
</evidence>
<feature type="chain" id="PRO_5010291586" evidence="11">
    <location>
        <begin position="19"/>
        <end position="200"/>
    </location>
</feature>
<dbReference type="Gene3D" id="2.40.128.20">
    <property type="match status" value="1"/>
</dbReference>
<dbReference type="OrthoDB" id="9664784at2759"/>
<evidence type="ECO:0000256" key="5">
    <source>
        <dbReference type="ARBA" id="ARBA00022525"/>
    </source>
</evidence>
<evidence type="ECO:0000256" key="6">
    <source>
        <dbReference type="ARBA" id="ARBA00022729"/>
    </source>
</evidence>
<dbReference type="SUPFAM" id="SSF50814">
    <property type="entry name" value="Lipocalins"/>
    <property type="match status" value="1"/>
</dbReference>
<reference evidence="14" key="1">
    <citation type="submission" date="2025-08" db="UniProtKB">
        <authorList>
            <consortium name="RefSeq"/>
        </authorList>
    </citation>
    <scope>IDENTIFICATION</scope>
</reference>
<dbReference type="InParanoid" id="A0A1S2ZZ05"/>
<protein>
    <submittedName>
        <fullName evidence="14">Alpha-1-acid glycoprotein 1</fullName>
    </submittedName>
</protein>
<dbReference type="RefSeq" id="XP_007526815.1">
    <property type="nucleotide sequence ID" value="XM_007526753.3"/>
</dbReference>
<evidence type="ECO:0000256" key="3">
    <source>
        <dbReference type="ARBA" id="ARBA00022448"/>
    </source>
</evidence>
<feature type="modified residue" description="Pyrrolidone carboxylic acid" evidence="10">
    <location>
        <position position="19"/>
    </location>
</feature>
<evidence type="ECO:0000256" key="10">
    <source>
        <dbReference type="PIRSR" id="PIRSR036899-51"/>
    </source>
</evidence>
<feature type="disulfide bond" evidence="9">
    <location>
        <begin position="90"/>
        <end position="183"/>
    </location>
</feature>
<keyword evidence="10" id="KW-0873">Pyrrolidone carboxylic acid</keyword>
<feature type="disulfide bond" evidence="9">
    <location>
        <begin position="23"/>
        <end position="165"/>
    </location>
</feature>
<dbReference type="GO" id="GO:0005615">
    <property type="term" value="C:extracellular space"/>
    <property type="evidence" value="ECO:0007669"/>
    <property type="project" value="InterPro"/>
</dbReference>
<dbReference type="PIRSF" id="PIRSF036899">
    <property type="entry name" value="AGP"/>
    <property type="match status" value="1"/>
</dbReference>
<keyword evidence="6 11" id="KW-0732">Signal</keyword>
<sequence>MVLPWALTILSLLPLLEAQSPVCGNLTGISITNATLDQLTGKWFYIASAFRHPVFNQSARTIQTAFFYFAPNHTEDLIHLREYLTIDGKCVYNTSYLNVQRKNRTLSKTEFGKEEFAHMVPTKDPKIYMFTFYPNDKQKMGLSLYADKPDLSQEEMQEFYEAIACMGMDKSDIIITEEKKDMCRQLDKQHQEERKKEDGS</sequence>
<dbReference type="GeneID" id="103116805"/>
<feature type="signal peptide" evidence="11">
    <location>
        <begin position="1"/>
        <end position="18"/>
    </location>
</feature>
<dbReference type="InterPro" id="IPR012674">
    <property type="entry name" value="Calycin"/>
</dbReference>
<gene>
    <name evidence="14" type="primary">LOC103116805</name>
</gene>
<evidence type="ECO:0000313" key="14">
    <source>
        <dbReference type="RefSeq" id="XP_007526815.1"/>
    </source>
</evidence>
<evidence type="ECO:0000256" key="4">
    <source>
        <dbReference type="ARBA" id="ARBA00022486"/>
    </source>
</evidence>
<dbReference type="InterPro" id="IPR000566">
    <property type="entry name" value="Lipocln_cytosolic_FA-bd_dom"/>
</dbReference>
<comment type="subcellular location">
    <subcellularLocation>
        <location evidence="1">Secreted</location>
    </subcellularLocation>
</comment>
<dbReference type="FunCoup" id="A0A1S2ZZ05">
    <property type="interactions" value="76"/>
</dbReference>
<dbReference type="PRINTS" id="PR00708">
    <property type="entry name" value="A1AGLPROTEIN"/>
</dbReference>
<keyword evidence="8 10" id="KW-0325">Glycoprotein</keyword>
<evidence type="ECO:0000256" key="2">
    <source>
        <dbReference type="ARBA" id="ARBA00006889"/>
    </source>
</evidence>
<evidence type="ECO:0000256" key="8">
    <source>
        <dbReference type="ARBA" id="ARBA00023180"/>
    </source>
</evidence>
<proteinExistence type="inferred from homology"/>
<keyword evidence="3" id="KW-0813">Transport</keyword>
<dbReference type="PANTHER" id="PTHR11967:SF2">
    <property type="entry name" value="ALPHA-1-ACID GLYCOPROTEIN 1"/>
    <property type="match status" value="1"/>
</dbReference>
<dbReference type="Pfam" id="PF00061">
    <property type="entry name" value="Lipocalin"/>
    <property type="match status" value="1"/>
</dbReference>
<dbReference type="GO" id="GO:0002682">
    <property type="term" value="P:regulation of immune system process"/>
    <property type="evidence" value="ECO:0007669"/>
    <property type="project" value="InterPro"/>
</dbReference>
<organism evidence="13 14">
    <name type="scientific">Erinaceus europaeus</name>
    <name type="common">Western European hedgehog</name>
    <dbReference type="NCBI Taxonomy" id="9365"/>
    <lineage>
        <taxon>Eukaryota</taxon>
        <taxon>Metazoa</taxon>
        <taxon>Chordata</taxon>
        <taxon>Craniata</taxon>
        <taxon>Vertebrata</taxon>
        <taxon>Euteleostomi</taxon>
        <taxon>Mammalia</taxon>
        <taxon>Eutheria</taxon>
        <taxon>Laurasiatheria</taxon>
        <taxon>Eulipotyphla</taxon>
        <taxon>Erinaceidae</taxon>
        <taxon>Erinaceinae</taxon>
        <taxon>Erinaceus</taxon>
    </lineage>
</organism>
<dbReference type="GO" id="GO:0006953">
    <property type="term" value="P:acute-phase response"/>
    <property type="evidence" value="ECO:0007669"/>
    <property type="project" value="UniProtKB-KW"/>
</dbReference>
<keyword evidence="4" id="KW-0011">Acute phase</keyword>
<feature type="domain" description="Lipocalin/cytosolic fatty-acid binding" evidence="12">
    <location>
        <begin position="40"/>
        <end position="179"/>
    </location>
</feature>
<dbReference type="CDD" id="cd19451">
    <property type="entry name" value="lipocalin_AGP-like"/>
    <property type="match status" value="1"/>
</dbReference>
<dbReference type="PANTHER" id="PTHR11967">
    <property type="entry name" value="ALPHA-1-ACID GLYCOPROTEIN"/>
    <property type="match status" value="1"/>
</dbReference>
<name>A0A1S2ZZ05_ERIEU</name>
<evidence type="ECO:0000256" key="1">
    <source>
        <dbReference type="ARBA" id="ARBA00004613"/>
    </source>
</evidence>
<dbReference type="eggNOG" id="ENOG502S0Q2">
    <property type="taxonomic scope" value="Eukaryota"/>
</dbReference>
<evidence type="ECO:0000259" key="12">
    <source>
        <dbReference type="Pfam" id="PF00061"/>
    </source>
</evidence>
<dbReference type="FunFam" id="2.40.128.20:FF:000012">
    <property type="entry name" value="Alpha-1-acid glycoprotein 2"/>
    <property type="match status" value="1"/>
</dbReference>
<comment type="similarity">
    <text evidence="2">Belongs to the calycin superfamily. Lipocalin family.</text>
</comment>
<dbReference type="Proteomes" id="UP001652624">
    <property type="component" value="Chromosome 10"/>
</dbReference>
<dbReference type="InterPro" id="IPR001500">
    <property type="entry name" value="A1A_glycop"/>
</dbReference>
<accession>A0A1S2ZZ05</accession>
<keyword evidence="7 9" id="KW-1015">Disulfide bond</keyword>
<evidence type="ECO:0000256" key="11">
    <source>
        <dbReference type="SAM" id="SignalP"/>
    </source>
</evidence>
<evidence type="ECO:0000256" key="7">
    <source>
        <dbReference type="ARBA" id="ARBA00023157"/>
    </source>
</evidence>
<evidence type="ECO:0000313" key="13">
    <source>
        <dbReference type="Proteomes" id="UP001652624"/>
    </source>
</evidence>